<dbReference type="InterPro" id="IPR005190">
    <property type="entry name" value="GlnE_rpt_dom"/>
</dbReference>
<dbReference type="Gene3D" id="1.20.120.330">
    <property type="entry name" value="Nucleotidyltransferases domain 2"/>
    <property type="match status" value="2"/>
</dbReference>
<dbReference type="SUPFAM" id="SSF81593">
    <property type="entry name" value="Nucleotidyltransferase substrate binding subunit/domain"/>
    <property type="match status" value="2"/>
</dbReference>
<keyword evidence="6 7" id="KW-0511">Multifunctional enzyme</keyword>
<dbReference type="EMBL" id="VKAD01000002">
    <property type="protein sequence ID" value="TXR51850.1"/>
    <property type="molecule type" value="Genomic_DNA"/>
</dbReference>
<accession>A0A5C8Z4I9</accession>
<keyword evidence="11" id="KW-1185">Reference proteome</keyword>
<dbReference type="PANTHER" id="PTHR30621:SF0">
    <property type="entry name" value="BIFUNCTIONAL GLUTAMINE SYNTHETASE ADENYLYLTRANSFERASE_ADENYLYL-REMOVING ENZYME"/>
    <property type="match status" value="1"/>
</dbReference>
<dbReference type="PANTHER" id="PTHR30621">
    <property type="entry name" value="GLUTAMINE SYNTHETASE ADENYLYLTRANSFERASE"/>
    <property type="match status" value="1"/>
</dbReference>
<feature type="domain" description="Glutamate-ammonia ligase adenylyltransferase repeated" evidence="8">
    <location>
        <begin position="533"/>
        <end position="786"/>
    </location>
</feature>
<reference evidence="10 11" key="1">
    <citation type="submission" date="2019-07" db="EMBL/GenBank/DDBJ databases">
        <title>Reinekea sp. strain SSH23 genome sequencing and assembly.</title>
        <authorList>
            <person name="Kim I."/>
        </authorList>
    </citation>
    <scope>NUCLEOTIDE SEQUENCE [LARGE SCALE GENOMIC DNA]</scope>
    <source>
        <strain evidence="10 11">SSH23</strain>
    </source>
</reference>
<dbReference type="OrthoDB" id="9759366at2"/>
<dbReference type="FunFam" id="1.20.120.330:FF:000005">
    <property type="entry name" value="Bifunctional glutamine synthetase adenylyltransferase/adenylyl-removing enzyme"/>
    <property type="match status" value="1"/>
</dbReference>
<dbReference type="GO" id="GO:0016874">
    <property type="term" value="F:ligase activity"/>
    <property type="evidence" value="ECO:0007669"/>
    <property type="project" value="UniProtKB-KW"/>
</dbReference>
<evidence type="ECO:0000256" key="7">
    <source>
        <dbReference type="HAMAP-Rule" id="MF_00802"/>
    </source>
</evidence>
<gene>
    <name evidence="7 10" type="primary">glnE</name>
    <name evidence="10" type="ORF">FME95_10485</name>
</gene>
<evidence type="ECO:0000256" key="3">
    <source>
        <dbReference type="ARBA" id="ARBA00022741"/>
    </source>
</evidence>
<keyword evidence="1 7" id="KW-0808">Transferase</keyword>
<dbReference type="RefSeq" id="WP_147714447.1">
    <property type="nucleotide sequence ID" value="NZ_VKAD01000002.1"/>
</dbReference>
<dbReference type="Gene3D" id="3.30.460.10">
    <property type="entry name" value="Beta Polymerase, domain 2"/>
    <property type="match status" value="2"/>
</dbReference>
<evidence type="ECO:0000313" key="10">
    <source>
        <dbReference type="EMBL" id="TXR51850.1"/>
    </source>
</evidence>
<evidence type="ECO:0000256" key="2">
    <source>
        <dbReference type="ARBA" id="ARBA00022695"/>
    </source>
</evidence>
<organism evidence="10 11">
    <name type="scientific">Reinekea thalattae</name>
    <dbReference type="NCBI Taxonomy" id="2593301"/>
    <lineage>
        <taxon>Bacteria</taxon>
        <taxon>Pseudomonadati</taxon>
        <taxon>Pseudomonadota</taxon>
        <taxon>Gammaproteobacteria</taxon>
        <taxon>Oceanospirillales</taxon>
        <taxon>Saccharospirillaceae</taxon>
        <taxon>Reinekea</taxon>
    </lineage>
</organism>
<sequence length="935" mass="106456">MSQKQQQKERELLACQPAFLQLDESLQKFYQTACFASPWLFGWLKSCTDWSAFMDFVKADVDANRELEGLSNDWRLDDEAGVMKQLRCWRNRHMARLICRDQLQLNNVRTTAKAVSDLADSAVNAALKWSTDAVQQREGVAASCRFSGQPEQLVVIAMGKHGAQELNLSSDIDLIFAYPSQAETDKDKPHEQLFTRIARKLIKLLDARTADGFVFRVDMRLRPWGQSGALVSNFSALQNYYLQHGRFWERFAMVKARSITGAAEAQAQLQQILMPFVYRRYVDYQAIGALRELKQKMNAEVRRHRLDRNIKLGRGGIREVEFIAQVFQLIRGGQDVRLQQRGTWPVLSVLAEVELLPFEAVEQLQQAYDFLRDLEHRIQAIDDQQGQTLPSDELSLMRLACAIGYSSVDQLEQQLQHYRDQVHQHFSLLISEESEQLDTAELNGYRQQWLADKLENNEPLVQRLAQFRDLAAVQRLAPSARQNLDALMPILWAKLQACSDAASRFDAIAPILEAVLRRTSYFSLLAENPAAVSELVKLVPQSQWLANNFIEKPYLLDELIDLRSLYSLPTKVELMDELHQQLLRIPEEDLEQQMEVMRHFRHAKVLRAAACEITGLLPLMKISDYLAWVAEVVVEQSLSLAWQQMLAKYGRPSCLNDEVGEVSFGVIAYGKMGGLELSYESDLDLVFIHRADPQGATDGPKVIENPVFMARLGQKLIHLLSAQTASGSLYEVDMRLRPSGNSGMLVSSVSAFADYQQREAWVWEHQALVRARFIAGDASLKQAFDQIRQSVLCQPRSRQLLLAEVTAMRQKMRQHQSAHVSARYPGNDFNVKQDDGGIIDLEFMVQFWVLLNAHDYPQITRFSDNVRTLNELSSAGIVSQSENERLQQAYLTLRQAAHHCILSAQSSGVVQVEKHSSLAQAIEDVISLWRQHMLT</sequence>
<dbReference type="InterPro" id="IPR013546">
    <property type="entry name" value="PII_UdlTrfase/GS_AdlTrfase"/>
</dbReference>
<evidence type="ECO:0000256" key="5">
    <source>
        <dbReference type="ARBA" id="ARBA00022842"/>
    </source>
</evidence>
<dbReference type="HAMAP" id="MF_00802">
    <property type="entry name" value="GlnE"/>
    <property type="match status" value="1"/>
</dbReference>
<comment type="caution">
    <text evidence="10">The sequence shown here is derived from an EMBL/GenBank/DDBJ whole genome shotgun (WGS) entry which is preliminary data.</text>
</comment>
<dbReference type="GO" id="GO:0000820">
    <property type="term" value="P:regulation of glutamine family amino acid metabolic process"/>
    <property type="evidence" value="ECO:0007669"/>
    <property type="project" value="UniProtKB-UniRule"/>
</dbReference>
<dbReference type="SUPFAM" id="SSF81301">
    <property type="entry name" value="Nucleotidyltransferase"/>
    <property type="match status" value="2"/>
</dbReference>
<comment type="similarity">
    <text evidence="7">Belongs to the GlnE family.</text>
</comment>
<feature type="region of interest" description="Adenylyl transferase" evidence="7">
    <location>
        <begin position="438"/>
        <end position="935"/>
    </location>
</feature>
<dbReference type="InterPro" id="IPR023057">
    <property type="entry name" value="GlnE"/>
</dbReference>
<dbReference type="GO" id="GO:0005524">
    <property type="term" value="F:ATP binding"/>
    <property type="evidence" value="ECO:0007669"/>
    <property type="project" value="UniProtKB-UniRule"/>
</dbReference>
<dbReference type="GO" id="GO:0008882">
    <property type="term" value="F:[glutamate-ammonia-ligase] adenylyltransferase activity"/>
    <property type="evidence" value="ECO:0007669"/>
    <property type="project" value="UniProtKB-UniRule"/>
</dbReference>
<evidence type="ECO:0000259" key="8">
    <source>
        <dbReference type="Pfam" id="PF03710"/>
    </source>
</evidence>
<evidence type="ECO:0000256" key="4">
    <source>
        <dbReference type="ARBA" id="ARBA00022840"/>
    </source>
</evidence>
<dbReference type="Pfam" id="PF03710">
    <property type="entry name" value="GlnE"/>
    <property type="match status" value="2"/>
</dbReference>
<dbReference type="Pfam" id="PF08335">
    <property type="entry name" value="GlnD_UR_UTase"/>
    <property type="match status" value="2"/>
</dbReference>
<keyword evidence="3 7" id="KW-0547">Nucleotide-binding</keyword>
<keyword evidence="2 7" id="KW-0548">Nucleotidyltransferase</keyword>
<feature type="domain" description="Glutamate-ammonia ligase adenylyltransferase repeated" evidence="8">
    <location>
        <begin position="75"/>
        <end position="271"/>
    </location>
</feature>
<dbReference type="GO" id="GO:0005829">
    <property type="term" value="C:cytosol"/>
    <property type="evidence" value="ECO:0007669"/>
    <property type="project" value="TreeGrafter"/>
</dbReference>
<dbReference type="AlphaFoldDB" id="A0A5C8Z4I9"/>
<dbReference type="NCBIfam" id="NF008292">
    <property type="entry name" value="PRK11072.1"/>
    <property type="match status" value="1"/>
</dbReference>
<evidence type="ECO:0000256" key="6">
    <source>
        <dbReference type="ARBA" id="ARBA00023268"/>
    </source>
</evidence>
<comment type="cofactor">
    <cofactor evidence="7">
        <name>Mg(2+)</name>
        <dbReference type="ChEBI" id="CHEBI:18420"/>
    </cofactor>
</comment>
<keyword evidence="4 7" id="KW-0067">ATP-binding</keyword>
<feature type="region of interest" description="Adenylyl removase" evidence="7">
    <location>
        <begin position="1"/>
        <end position="434"/>
    </location>
</feature>
<dbReference type="InterPro" id="IPR043519">
    <property type="entry name" value="NT_sf"/>
</dbReference>
<comment type="function">
    <text evidence="7">Involved in the regulation of glutamine synthetase GlnA, a key enzyme in the process to assimilate ammonia. When cellular nitrogen levels are high, the C-terminal adenylyl transferase (AT) inactivates GlnA by covalent transfer of an adenylyl group from ATP to specific tyrosine residue of GlnA, thus reducing its activity. Conversely, when nitrogen levels are low, the N-terminal adenylyl removase (AR) activates GlnA by removing the adenylyl group by phosphorolysis, increasing its activity. The regulatory region of GlnE binds the signal transduction protein PII (GlnB) which indicates the nitrogen status of the cell.</text>
</comment>
<evidence type="ECO:0000256" key="1">
    <source>
        <dbReference type="ARBA" id="ARBA00022679"/>
    </source>
</evidence>
<dbReference type="EC" id="2.7.7.89" evidence="7"/>
<protein>
    <recommendedName>
        <fullName evidence="7">Bifunctional glutamine synthetase adenylyltransferase/adenylyl-removing enzyme</fullName>
    </recommendedName>
    <alternativeName>
        <fullName evidence="7">ATP:glutamine synthetase adenylyltransferase</fullName>
    </alternativeName>
    <alternativeName>
        <fullName evidence="7">ATase</fullName>
    </alternativeName>
    <domain>
        <recommendedName>
            <fullName evidence="7">Glutamine synthetase adenylyl-L-tyrosine phosphorylase</fullName>
            <ecNumber evidence="7">2.7.7.89</ecNumber>
        </recommendedName>
        <alternativeName>
            <fullName evidence="7">Adenylyl removase</fullName>
            <shortName evidence="7">AR</shortName>
            <shortName evidence="7">AT-N</shortName>
        </alternativeName>
    </domain>
    <domain>
        <recommendedName>
            <fullName evidence="7">Glutamine synthetase adenylyl transferase</fullName>
            <ecNumber evidence="7">2.7.7.42</ecNumber>
        </recommendedName>
        <alternativeName>
            <fullName evidence="7">Adenylyl transferase</fullName>
            <shortName evidence="7">AT</shortName>
            <shortName evidence="7">AT-C</shortName>
        </alternativeName>
    </domain>
</protein>
<dbReference type="EC" id="2.7.7.42" evidence="7"/>
<dbReference type="GO" id="GO:0000287">
    <property type="term" value="F:magnesium ion binding"/>
    <property type="evidence" value="ECO:0007669"/>
    <property type="project" value="UniProtKB-UniRule"/>
</dbReference>
<dbReference type="FunFam" id="3.30.460.10:FF:000009">
    <property type="entry name" value="Bifunctional glutamine synthetase adenylyltransferase/adenylyl-removing enzyme"/>
    <property type="match status" value="1"/>
</dbReference>
<comment type="catalytic activity">
    <reaction evidence="7">
        <text>[glutamine synthetase]-O(4)-(5'-adenylyl)-L-tyrosine + phosphate = [glutamine synthetase]-L-tyrosine + ADP</text>
        <dbReference type="Rhea" id="RHEA:43716"/>
        <dbReference type="Rhea" id="RHEA-COMP:10660"/>
        <dbReference type="Rhea" id="RHEA-COMP:10661"/>
        <dbReference type="ChEBI" id="CHEBI:43474"/>
        <dbReference type="ChEBI" id="CHEBI:46858"/>
        <dbReference type="ChEBI" id="CHEBI:83624"/>
        <dbReference type="ChEBI" id="CHEBI:456216"/>
        <dbReference type="EC" id="2.7.7.89"/>
    </reaction>
</comment>
<evidence type="ECO:0000313" key="11">
    <source>
        <dbReference type="Proteomes" id="UP000321764"/>
    </source>
</evidence>
<keyword evidence="10" id="KW-0436">Ligase</keyword>
<dbReference type="GO" id="GO:0047388">
    <property type="term" value="F:[glutamine synthetase]-adenylyl-L-tyrosine phosphorylase activity"/>
    <property type="evidence" value="ECO:0007669"/>
    <property type="project" value="UniProtKB-EC"/>
</dbReference>
<proteinExistence type="inferred from homology"/>
<feature type="domain" description="PII-uridylyltransferase/Glutamine-synthetase adenylyltransferase" evidence="9">
    <location>
        <begin position="807"/>
        <end position="899"/>
    </location>
</feature>
<comment type="catalytic activity">
    <reaction evidence="7">
        <text>[glutamine synthetase]-L-tyrosine + ATP = [glutamine synthetase]-O(4)-(5'-adenylyl)-L-tyrosine + diphosphate</text>
        <dbReference type="Rhea" id="RHEA:18589"/>
        <dbReference type="Rhea" id="RHEA-COMP:10660"/>
        <dbReference type="Rhea" id="RHEA-COMP:10661"/>
        <dbReference type="ChEBI" id="CHEBI:30616"/>
        <dbReference type="ChEBI" id="CHEBI:33019"/>
        <dbReference type="ChEBI" id="CHEBI:46858"/>
        <dbReference type="ChEBI" id="CHEBI:83624"/>
        <dbReference type="EC" id="2.7.7.42"/>
    </reaction>
</comment>
<dbReference type="CDD" id="cd05401">
    <property type="entry name" value="NT_GlnE_GlnD_like"/>
    <property type="match status" value="2"/>
</dbReference>
<keyword evidence="5 7" id="KW-0460">Magnesium</keyword>
<feature type="domain" description="PII-uridylyltransferase/Glutamine-synthetase adenylyltransferase" evidence="9">
    <location>
        <begin position="291"/>
        <end position="429"/>
    </location>
</feature>
<name>A0A5C8Z4I9_9GAMM</name>
<evidence type="ECO:0000259" key="9">
    <source>
        <dbReference type="Pfam" id="PF08335"/>
    </source>
</evidence>
<dbReference type="Proteomes" id="UP000321764">
    <property type="component" value="Unassembled WGS sequence"/>
</dbReference>